<evidence type="ECO:0000313" key="5">
    <source>
        <dbReference type="EMBL" id="KAE9119304.1"/>
    </source>
</evidence>
<evidence type="ECO:0000313" key="10">
    <source>
        <dbReference type="Proteomes" id="UP000429523"/>
    </source>
</evidence>
<dbReference type="Proteomes" id="UP000433483">
    <property type="component" value="Unassembled WGS sequence"/>
</dbReference>
<organism evidence="4 14">
    <name type="scientific">Phytophthora fragariae</name>
    <dbReference type="NCBI Taxonomy" id="53985"/>
    <lineage>
        <taxon>Eukaryota</taxon>
        <taxon>Sar</taxon>
        <taxon>Stramenopiles</taxon>
        <taxon>Oomycota</taxon>
        <taxon>Peronosporomycetes</taxon>
        <taxon>Peronosporales</taxon>
        <taxon>Peronosporaceae</taxon>
        <taxon>Phytophthora</taxon>
    </lineage>
</organism>
<evidence type="ECO:0000313" key="14">
    <source>
        <dbReference type="Proteomes" id="UP000441208"/>
    </source>
</evidence>
<dbReference type="Proteomes" id="UP000429523">
    <property type="component" value="Unassembled WGS sequence"/>
</dbReference>
<evidence type="ECO:0000313" key="11">
    <source>
        <dbReference type="Proteomes" id="UP000433483"/>
    </source>
</evidence>
<accession>A0A6A3SMH1</accession>
<evidence type="ECO:0000313" key="13">
    <source>
        <dbReference type="Proteomes" id="UP000440732"/>
    </source>
</evidence>
<dbReference type="EMBL" id="QXGB01000386">
    <property type="protein sequence ID" value="KAE9216960.1"/>
    <property type="molecule type" value="Genomic_DNA"/>
</dbReference>
<dbReference type="Proteomes" id="UP000488956">
    <property type="component" value="Unassembled WGS sequence"/>
</dbReference>
<protein>
    <submittedName>
        <fullName evidence="4">Uncharacterized protein</fullName>
    </submittedName>
</protein>
<dbReference type="Proteomes" id="UP000440732">
    <property type="component" value="Unassembled WGS sequence"/>
</dbReference>
<evidence type="ECO:0000313" key="3">
    <source>
        <dbReference type="EMBL" id="KAE9014633.1"/>
    </source>
</evidence>
<dbReference type="EMBL" id="QXGA01000387">
    <property type="protein sequence ID" value="KAE9146772.1"/>
    <property type="molecule type" value="Genomic_DNA"/>
</dbReference>
<dbReference type="EMBL" id="QXFW01000365">
    <property type="protein sequence ID" value="KAE9014633.1"/>
    <property type="molecule type" value="Genomic_DNA"/>
</dbReference>
<dbReference type="Proteomes" id="UP000460718">
    <property type="component" value="Unassembled WGS sequence"/>
</dbReference>
<evidence type="ECO:0000313" key="9">
    <source>
        <dbReference type="EMBL" id="KAE9315445.1"/>
    </source>
</evidence>
<evidence type="ECO:0000256" key="1">
    <source>
        <dbReference type="SAM" id="MobiDB-lite"/>
    </source>
</evidence>
<dbReference type="EMBL" id="QXGF01000460">
    <property type="protein sequence ID" value="KAE8939873.1"/>
    <property type="molecule type" value="Genomic_DNA"/>
</dbReference>
<evidence type="ECO:0000313" key="12">
    <source>
        <dbReference type="Proteomes" id="UP000437068"/>
    </source>
</evidence>
<dbReference type="Proteomes" id="UP000437068">
    <property type="component" value="Unassembled WGS sequence"/>
</dbReference>
<feature type="region of interest" description="Disordered" evidence="1">
    <location>
        <begin position="87"/>
        <end position="107"/>
    </location>
</feature>
<evidence type="ECO:0000313" key="15">
    <source>
        <dbReference type="Proteomes" id="UP000460718"/>
    </source>
</evidence>
<proteinExistence type="predicted"/>
<evidence type="ECO:0000313" key="17">
    <source>
        <dbReference type="Proteomes" id="UP000488956"/>
    </source>
</evidence>
<evidence type="ECO:0000313" key="7">
    <source>
        <dbReference type="EMBL" id="KAE9216960.1"/>
    </source>
</evidence>
<evidence type="ECO:0000313" key="8">
    <source>
        <dbReference type="EMBL" id="KAE9239987.1"/>
    </source>
</evidence>
<reference evidence="10 11" key="1">
    <citation type="submission" date="2018-08" db="EMBL/GenBank/DDBJ databases">
        <title>Genomic investigation of the strawberry pathogen Phytophthora fragariae indicates pathogenicity is determined by transcriptional variation in three key races.</title>
        <authorList>
            <person name="Adams T.M."/>
            <person name="Armitage A.D."/>
            <person name="Sobczyk M.K."/>
            <person name="Bates H.J."/>
            <person name="Dunwell J.M."/>
            <person name="Nellist C.F."/>
            <person name="Harrison R.J."/>
        </authorList>
    </citation>
    <scope>NUCLEOTIDE SEQUENCE [LARGE SCALE GENOMIC DNA]</scope>
    <source>
        <strain evidence="9 12">A4</strain>
        <strain evidence="8 16">BC-23</strain>
        <strain evidence="7 11">NOV-27</strain>
        <strain evidence="6 13">NOV-5</strain>
        <strain evidence="4 14">NOV-71</strain>
        <strain evidence="2 10">NOV-9</strain>
        <strain evidence="5 17">ONT-3</strain>
        <strain evidence="3 15">SCRP245</strain>
    </source>
</reference>
<sequence length="124" mass="13980">MGCTQISIDDYRFPDSKRGGASCAEKLETNKYRTSSSVTGLSGPCRLRCESKGRSRSRTSRLLRERTCKKIMEQQCAKPLKWLQLTPPTNTGDSLNRGMGVREKNRKTFSPVADELLDDGRETF</sequence>
<gene>
    <name evidence="9" type="ORF">PF001_g7788</name>
    <name evidence="8" type="ORF">PF004_g7700</name>
    <name evidence="7" type="ORF">PF005_g8844</name>
    <name evidence="6" type="ORF">PF006_g8488</name>
    <name evidence="4" type="ORF">PF007_g9136</name>
    <name evidence="2" type="ORF">PF009_g10300</name>
    <name evidence="5" type="ORF">PF010_g7913</name>
    <name evidence="3" type="ORF">PF011_g7967</name>
</gene>
<dbReference type="EMBL" id="QXFZ01000403">
    <property type="protein sequence ID" value="KAE9117829.1"/>
    <property type="molecule type" value="Genomic_DNA"/>
</dbReference>
<dbReference type="AlphaFoldDB" id="A0A6A3SMH1"/>
<keyword evidence="11" id="KW-1185">Reference proteome</keyword>
<dbReference type="OrthoDB" id="10445008at2759"/>
<comment type="caution">
    <text evidence="4">The sequence shown here is derived from an EMBL/GenBank/DDBJ whole genome shotgun (WGS) entry which is preliminary data.</text>
</comment>
<evidence type="ECO:0000313" key="2">
    <source>
        <dbReference type="EMBL" id="KAE8939873.1"/>
    </source>
</evidence>
<dbReference type="Proteomes" id="UP000441208">
    <property type="component" value="Unassembled WGS sequence"/>
</dbReference>
<dbReference type="EMBL" id="QXGE01000339">
    <property type="protein sequence ID" value="KAE9315445.1"/>
    <property type="molecule type" value="Genomic_DNA"/>
</dbReference>
<evidence type="ECO:0000313" key="16">
    <source>
        <dbReference type="Proteomes" id="UP000476176"/>
    </source>
</evidence>
<evidence type="ECO:0000313" key="4">
    <source>
        <dbReference type="EMBL" id="KAE9117829.1"/>
    </source>
</evidence>
<dbReference type="EMBL" id="QXFX01000348">
    <property type="protein sequence ID" value="KAE9119304.1"/>
    <property type="molecule type" value="Genomic_DNA"/>
</dbReference>
<name>A0A6A3SMH1_9STRA</name>
<dbReference type="EMBL" id="QXGC01000339">
    <property type="protein sequence ID" value="KAE9239987.1"/>
    <property type="molecule type" value="Genomic_DNA"/>
</dbReference>
<dbReference type="Proteomes" id="UP000476176">
    <property type="component" value="Unassembled WGS sequence"/>
</dbReference>
<evidence type="ECO:0000313" key="6">
    <source>
        <dbReference type="EMBL" id="KAE9146772.1"/>
    </source>
</evidence>